<gene>
    <name evidence="2" type="ORF">JHK64_07290</name>
</gene>
<keyword evidence="1" id="KW-0812">Transmembrane</keyword>
<protein>
    <submittedName>
        <fullName evidence="2">Uncharacterized protein</fullName>
    </submittedName>
</protein>
<dbReference type="EMBL" id="JAENBP010000012">
    <property type="protein sequence ID" value="MBJ8350426.1"/>
    <property type="molecule type" value="Genomic_DNA"/>
</dbReference>
<feature type="transmembrane region" description="Helical" evidence="1">
    <location>
        <begin position="190"/>
        <end position="207"/>
    </location>
</feature>
<reference evidence="2 3" key="1">
    <citation type="journal article" date="2021" name="Int. J. Syst. Evol. Microbiol.">
        <title>Streptococcus vicugnae sp. nov., isolated from faeces of alpacas (Vicugna pacos) and cattle (Bos taurus), Streptococcus zalophi sp. nov., and Streptococcus pacificus sp. nov., isolated from respiratory tract of California sea lions (Zalophus californianus).</title>
        <authorList>
            <person name="Volokhov D.V."/>
            <person name="Zagorodnyaya T.A."/>
            <person name="Shen Z."/>
            <person name="Blom J."/>
            <person name="Furtak V.A."/>
            <person name="Eisenberg T."/>
            <person name="Fan P."/>
            <person name="Jeong K.C."/>
            <person name="Gao Y."/>
            <person name="Zhang S."/>
            <person name="Amselle M."/>
        </authorList>
    </citation>
    <scope>NUCLEOTIDE SEQUENCE [LARGE SCALE GENOMIC DNA]</scope>
    <source>
        <strain evidence="3">CSL7508-lung</strain>
    </source>
</reference>
<keyword evidence="1" id="KW-0472">Membrane</keyword>
<dbReference type="Proteomes" id="UP000644875">
    <property type="component" value="Unassembled WGS sequence"/>
</dbReference>
<feature type="transmembrane region" description="Helical" evidence="1">
    <location>
        <begin position="270"/>
        <end position="294"/>
    </location>
</feature>
<organism evidence="2 3">
    <name type="scientific">Streptococcus zalophi</name>
    <dbReference type="NCBI Taxonomy" id="640031"/>
    <lineage>
        <taxon>Bacteria</taxon>
        <taxon>Bacillati</taxon>
        <taxon>Bacillota</taxon>
        <taxon>Bacilli</taxon>
        <taxon>Lactobacillales</taxon>
        <taxon>Streptococcaceae</taxon>
        <taxon>Streptococcus</taxon>
    </lineage>
</organism>
<evidence type="ECO:0000313" key="3">
    <source>
        <dbReference type="Proteomes" id="UP000644875"/>
    </source>
</evidence>
<proteinExistence type="predicted"/>
<evidence type="ECO:0000256" key="1">
    <source>
        <dbReference type="SAM" id="Phobius"/>
    </source>
</evidence>
<evidence type="ECO:0000313" key="2">
    <source>
        <dbReference type="EMBL" id="MBJ8350426.1"/>
    </source>
</evidence>
<dbReference type="AlphaFoldDB" id="A0A934PAY4"/>
<keyword evidence="1" id="KW-1133">Transmembrane helix</keyword>
<dbReference type="RefSeq" id="WP_199568354.1">
    <property type="nucleotide sequence ID" value="NZ_JAENBP010000012.1"/>
</dbReference>
<comment type="caution">
    <text evidence="2">The sequence shown here is derived from an EMBL/GenBank/DDBJ whole genome shotgun (WGS) entry which is preliminary data.</text>
</comment>
<feature type="transmembrane region" description="Helical" evidence="1">
    <location>
        <begin position="219"/>
        <end position="246"/>
    </location>
</feature>
<feature type="transmembrane region" description="Helical" evidence="1">
    <location>
        <begin position="164"/>
        <end position="184"/>
    </location>
</feature>
<name>A0A934PAY4_9STRE</name>
<keyword evidence="3" id="KW-1185">Reference proteome</keyword>
<accession>A0A934PAY4</accession>
<sequence>MSVLENVKNATGFQLDKETGTLYGIKDGFHFAVVPTGNNKLHQLLFSLGKNNQPIGEEDYKELKSGSKAITRFTPMNYKVIFDVKTGLTQAKTAENIQQALEDAVSFFKTRQYEDVDEMTGETGRSEIYLISGAINFLTPESYAKMTAELNIDIQKETQKSENVVAGIVGAVFGSLIGVIAIVIIGQLGYVSIISGVIMGVSTISGYELLGKRLTKKGIAISVIIMLIMVYVANQADIALSIARYYEVSFFEVFPEVNDLVAEGYLDSSIYWTNLGMIYLFSVLGFGSTVFGILKSRQEKFTTRRLG</sequence>